<dbReference type="InterPro" id="IPR027471">
    <property type="entry name" value="YbeD-like_sf"/>
</dbReference>
<dbReference type="Proteomes" id="UP000295645">
    <property type="component" value="Unassembled WGS sequence"/>
</dbReference>
<keyword evidence="2" id="KW-1185">Reference proteome</keyword>
<proteinExistence type="predicted"/>
<sequence>MQHIDLHAIKRPDQGFQFPGEFEITAIGFADKGLDARVPEILAGIGLKVLHETLSTKKTPAGNYQSVSVTFVALTREKYDEAHAALKADENIRFTL</sequence>
<reference evidence="1 2" key="1">
    <citation type="submission" date="2019-03" db="EMBL/GenBank/DDBJ databases">
        <title>Above-ground endophytic microbial communities from plants in different locations in the United States.</title>
        <authorList>
            <person name="Frank C."/>
        </authorList>
    </citation>
    <scope>NUCLEOTIDE SEQUENCE [LARGE SCALE GENOMIC DNA]</scope>
    <source>
        <strain evidence="1 2">LP_13_YM</strain>
    </source>
</reference>
<name>A0A4R3YG71_9GAMM</name>
<protein>
    <submittedName>
        <fullName evidence="1">Uncharacterized protein</fullName>
    </submittedName>
</protein>
<dbReference type="Gene3D" id="3.30.70.260">
    <property type="match status" value="1"/>
</dbReference>
<dbReference type="EMBL" id="SMCS01000010">
    <property type="protein sequence ID" value="TCV91585.1"/>
    <property type="molecule type" value="Genomic_DNA"/>
</dbReference>
<dbReference type="SUPFAM" id="SSF117991">
    <property type="entry name" value="YbeD/HP0495-like"/>
    <property type="match status" value="1"/>
</dbReference>
<organism evidence="1 2">
    <name type="scientific">Luteibacter rhizovicinus</name>
    <dbReference type="NCBI Taxonomy" id="242606"/>
    <lineage>
        <taxon>Bacteria</taxon>
        <taxon>Pseudomonadati</taxon>
        <taxon>Pseudomonadota</taxon>
        <taxon>Gammaproteobacteria</taxon>
        <taxon>Lysobacterales</taxon>
        <taxon>Rhodanobacteraceae</taxon>
        <taxon>Luteibacter</taxon>
    </lineage>
</organism>
<dbReference type="OrthoDB" id="9793424at2"/>
<dbReference type="AlphaFoldDB" id="A0A4R3YG71"/>
<gene>
    <name evidence="1" type="ORF">EC912_11015</name>
</gene>
<dbReference type="Pfam" id="PF04359">
    <property type="entry name" value="DUF493"/>
    <property type="match status" value="1"/>
</dbReference>
<dbReference type="RefSeq" id="WP_132146963.1">
    <property type="nucleotide sequence ID" value="NZ_SMCS01000010.1"/>
</dbReference>
<evidence type="ECO:0000313" key="1">
    <source>
        <dbReference type="EMBL" id="TCV91585.1"/>
    </source>
</evidence>
<accession>A0A4R3YG71</accession>
<evidence type="ECO:0000313" key="2">
    <source>
        <dbReference type="Proteomes" id="UP000295645"/>
    </source>
</evidence>
<comment type="caution">
    <text evidence="1">The sequence shown here is derived from an EMBL/GenBank/DDBJ whole genome shotgun (WGS) entry which is preliminary data.</text>
</comment>
<dbReference type="InterPro" id="IPR007454">
    <property type="entry name" value="UPF0250_YbeD-like"/>
</dbReference>